<organism evidence="3 4">
    <name type="scientific">Candidatus Nanosyncoccus alces</name>
    <dbReference type="NCBI Taxonomy" id="2171997"/>
    <lineage>
        <taxon>Bacteria</taxon>
        <taxon>Candidatus Saccharimonadota</taxon>
        <taxon>Candidatus Nanosyncoccalia</taxon>
        <taxon>Candidatus Nanosyncoccales</taxon>
        <taxon>Candidatus Nanosyncoccaceae</taxon>
        <taxon>Candidatus Nanosyncoccus</taxon>
    </lineage>
</organism>
<proteinExistence type="predicted"/>
<feature type="region of interest" description="Disordered" evidence="1">
    <location>
        <begin position="38"/>
        <end position="61"/>
    </location>
</feature>
<accession>A0ABY0FLV3</accession>
<keyword evidence="2" id="KW-0812">Transmembrane</keyword>
<dbReference type="EMBL" id="PRLM01000003">
    <property type="protein sequence ID" value="RYC74816.1"/>
    <property type="molecule type" value="Genomic_DNA"/>
</dbReference>
<name>A0ABY0FLV3_9BACT</name>
<keyword evidence="2" id="KW-0472">Membrane</keyword>
<evidence type="ECO:0000256" key="1">
    <source>
        <dbReference type="SAM" id="MobiDB-lite"/>
    </source>
</evidence>
<keyword evidence="2" id="KW-1133">Transmembrane helix</keyword>
<evidence type="ECO:0000256" key="2">
    <source>
        <dbReference type="SAM" id="Phobius"/>
    </source>
</evidence>
<sequence length="61" mass="6839">MNPTLTIILISIGLIAVIFSIRYLINLGANKAEDAIRNAKKKSDEKKNPPQQESLADRFKK</sequence>
<comment type="caution">
    <text evidence="3">The sequence shown here is derived from an EMBL/GenBank/DDBJ whole genome shotgun (WGS) entry which is preliminary data.</text>
</comment>
<keyword evidence="4" id="KW-1185">Reference proteome</keyword>
<feature type="compositionally biased region" description="Basic and acidic residues" evidence="1">
    <location>
        <begin position="38"/>
        <end position="48"/>
    </location>
</feature>
<evidence type="ECO:0000313" key="4">
    <source>
        <dbReference type="Proteomes" id="UP001191019"/>
    </source>
</evidence>
<gene>
    <name evidence="3" type="ORF">G3RUM_00365</name>
</gene>
<protein>
    <submittedName>
        <fullName evidence="3">Uncharacterized protein</fullName>
    </submittedName>
</protein>
<feature type="transmembrane region" description="Helical" evidence="2">
    <location>
        <begin position="6"/>
        <end position="25"/>
    </location>
</feature>
<evidence type="ECO:0000313" key="3">
    <source>
        <dbReference type="EMBL" id="RYC74816.1"/>
    </source>
</evidence>
<reference evidence="3 4" key="1">
    <citation type="journal article" date="2018" name="bioRxiv">
        <title>Evidence of independent acquisition and adaption of ultra-small bacteria to human hosts across the highly diverse yet reduced genomes of the phylum Saccharibacteria.</title>
        <authorList>
            <person name="McLean J.S."/>
            <person name="Bor B."/>
            <person name="To T.T."/>
            <person name="Liu Q."/>
            <person name="Kearns K.A."/>
            <person name="Solden L.M."/>
            <person name="Wrighton K.C."/>
            <person name="He X."/>
            <person name="Shi W."/>
        </authorList>
    </citation>
    <scope>NUCLEOTIDE SEQUENCE [LARGE SCALE GENOMIC DNA]</scope>
    <source>
        <strain evidence="3 4">TM7_G3_2_Rum_HOT_351B</strain>
    </source>
</reference>
<dbReference type="Proteomes" id="UP001191019">
    <property type="component" value="Unassembled WGS sequence"/>
</dbReference>
<reference evidence="3 4" key="2">
    <citation type="journal article" date="2020" name="Cell Rep.">
        <title>Acquisition and Adaptation of Ultra-small Parasitic Reduced Genome Bacteria to Mammalian Hosts.</title>
        <authorList>
            <person name="McLean J.S."/>
            <person name="Bor B."/>
            <person name="Kerns K.A."/>
            <person name="Liu Q."/>
            <person name="To T.T."/>
            <person name="Solden L."/>
            <person name="Hendrickson E.L."/>
            <person name="Wrighton K."/>
            <person name="Shi W."/>
            <person name="He X."/>
        </authorList>
    </citation>
    <scope>NUCLEOTIDE SEQUENCE [LARGE SCALE GENOMIC DNA]</scope>
    <source>
        <strain evidence="3 4">TM7_G3_2_Rum_HOT_351B</strain>
    </source>
</reference>